<evidence type="ECO:0008006" key="3">
    <source>
        <dbReference type="Google" id="ProtNLM"/>
    </source>
</evidence>
<name>A0A2H0R0J1_9BACT</name>
<dbReference type="AlphaFoldDB" id="A0A2H0R0J1"/>
<dbReference type="EMBL" id="PCXM01000034">
    <property type="protein sequence ID" value="PIR40020.1"/>
    <property type="molecule type" value="Genomic_DNA"/>
</dbReference>
<dbReference type="Proteomes" id="UP000230828">
    <property type="component" value="Unassembled WGS sequence"/>
</dbReference>
<protein>
    <recommendedName>
        <fullName evidence="3">HTH psq-type domain-containing protein</fullName>
    </recommendedName>
</protein>
<gene>
    <name evidence="1" type="ORF">COV33_02015</name>
</gene>
<organism evidence="1 2">
    <name type="scientific">Candidatus Zambryskibacteria bacterium CG10_big_fil_rev_8_21_14_0_10_34_34</name>
    <dbReference type="NCBI Taxonomy" id="1975114"/>
    <lineage>
        <taxon>Bacteria</taxon>
        <taxon>Candidatus Zambryskiibacteriota</taxon>
    </lineage>
</organism>
<sequence>MNIKKIYTKEIKKDARELRLQGWSYKKIGNKIRVPKSTLSTWLKDTPLPLKFKERLYTKQIKMMTKGEFSQKDRRNKEITSIIKKAKSEIKKPIGLDAYRFFGAALYWAEGSKNKMFQMTNSDPYLVLFWIKWVEKIFKITPHKLTVRLNIYPQQSEKNIKKFWSDLTKIPVANFGKSYVKPLSTNYKKNNLYYGTLRIEVPKGTDYRHRVYGWTQAILKDIAPQVKLIEKRWQKLKNVAKPINLN</sequence>
<accession>A0A2H0R0J1</accession>
<comment type="caution">
    <text evidence="1">The sequence shown here is derived from an EMBL/GenBank/DDBJ whole genome shotgun (WGS) entry which is preliminary data.</text>
</comment>
<evidence type="ECO:0000313" key="2">
    <source>
        <dbReference type="Proteomes" id="UP000230828"/>
    </source>
</evidence>
<evidence type="ECO:0000313" key="1">
    <source>
        <dbReference type="EMBL" id="PIR40020.1"/>
    </source>
</evidence>
<proteinExistence type="predicted"/>
<reference evidence="1 2" key="1">
    <citation type="submission" date="2017-09" db="EMBL/GenBank/DDBJ databases">
        <title>Depth-based differentiation of microbial function through sediment-hosted aquifers and enrichment of novel symbionts in the deep terrestrial subsurface.</title>
        <authorList>
            <person name="Probst A.J."/>
            <person name="Ladd B."/>
            <person name="Jarett J.K."/>
            <person name="Geller-Mcgrath D.E."/>
            <person name="Sieber C.M."/>
            <person name="Emerson J.B."/>
            <person name="Anantharaman K."/>
            <person name="Thomas B.C."/>
            <person name="Malmstrom R."/>
            <person name="Stieglmeier M."/>
            <person name="Klingl A."/>
            <person name="Woyke T."/>
            <person name="Ryan C.M."/>
            <person name="Banfield J.F."/>
        </authorList>
    </citation>
    <scope>NUCLEOTIDE SEQUENCE [LARGE SCALE GENOMIC DNA]</scope>
    <source>
        <strain evidence="1">CG10_big_fil_rev_8_21_14_0_10_34_34</strain>
    </source>
</reference>